<protein>
    <submittedName>
        <fullName evidence="5">NAD(P)-dependent oxidoreductase</fullName>
    </submittedName>
</protein>
<dbReference type="SUPFAM" id="SSF51735">
    <property type="entry name" value="NAD(P)-binding Rossmann-fold domains"/>
    <property type="match status" value="1"/>
</dbReference>
<dbReference type="PANTHER" id="PTHR43103">
    <property type="entry name" value="NUCLEOSIDE-DIPHOSPHATE-SUGAR EPIMERASE"/>
    <property type="match status" value="1"/>
</dbReference>
<evidence type="ECO:0000256" key="2">
    <source>
        <dbReference type="ARBA" id="ARBA00023002"/>
    </source>
</evidence>
<reference evidence="5 6" key="1">
    <citation type="journal article" date="2019" name="Int. J. Syst. Evol. Microbiol.">
        <title>The Global Catalogue of Microorganisms (GCM) 10K type strain sequencing project: providing services to taxonomists for standard genome sequencing and annotation.</title>
        <authorList>
            <consortium name="The Broad Institute Genomics Platform"/>
            <consortium name="The Broad Institute Genome Sequencing Center for Infectious Disease"/>
            <person name="Wu L."/>
            <person name="Ma J."/>
        </authorList>
    </citation>
    <scope>NUCLEOTIDE SEQUENCE [LARGE SCALE GENOMIC DNA]</scope>
    <source>
        <strain evidence="5 6">JCM 15572</strain>
    </source>
</reference>
<keyword evidence="6" id="KW-1185">Reference proteome</keyword>
<dbReference type="EMBL" id="BAAAPH010000004">
    <property type="protein sequence ID" value="GAA1560585.1"/>
    <property type="molecule type" value="Genomic_DNA"/>
</dbReference>
<dbReference type="PANTHER" id="PTHR43103:SF5">
    <property type="entry name" value="4-EPIMERASE, PUTATIVE (AFU_ORTHOLOGUE AFUA_7G00360)-RELATED"/>
    <property type="match status" value="1"/>
</dbReference>
<evidence type="ECO:0000313" key="6">
    <source>
        <dbReference type="Proteomes" id="UP001501705"/>
    </source>
</evidence>
<gene>
    <name evidence="5" type="ORF">GCM10009804_16700</name>
</gene>
<keyword evidence="3" id="KW-0520">NAD</keyword>
<evidence type="ECO:0000256" key="1">
    <source>
        <dbReference type="ARBA" id="ARBA00007637"/>
    </source>
</evidence>
<dbReference type="Gene3D" id="3.40.50.720">
    <property type="entry name" value="NAD(P)-binding Rossmann-like Domain"/>
    <property type="match status" value="1"/>
</dbReference>
<dbReference type="RefSeq" id="WP_344232791.1">
    <property type="nucleotide sequence ID" value="NZ_BAAAPH010000004.1"/>
</dbReference>
<evidence type="ECO:0000259" key="4">
    <source>
        <dbReference type="Pfam" id="PF01370"/>
    </source>
</evidence>
<feature type="domain" description="NAD-dependent epimerase/dehydratase" evidence="4">
    <location>
        <begin position="3"/>
        <end position="144"/>
    </location>
</feature>
<dbReference type="InterPro" id="IPR001509">
    <property type="entry name" value="Epimerase_deHydtase"/>
</dbReference>
<keyword evidence="2" id="KW-0560">Oxidoreductase</keyword>
<comment type="caution">
    <text evidence="5">The sequence shown here is derived from an EMBL/GenBank/DDBJ whole genome shotgun (WGS) entry which is preliminary data.</text>
</comment>
<proteinExistence type="inferred from homology"/>
<evidence type="ECO:0000313" key="5">
    <source>
        <dbReference type="EMBL" id="GAA1560585.1"/>
    </source>
</evidence>
<sequence>MRILVTGAAGSVAQQVLPALKRRYEVRPVDLPDGDLSDPGVARRLVHGVDAIVHLAGNPDPAASWEDLHRSNIVGVTNILAVAGGTRVVLASSVHAVGQYRLGGVDAQRPAAPCCNYGATKAFAEAAAQAHAYQTGGTAICLRLGACTPTPPARQALELWLAPEDLQQLVIRALEAPARFAIAPGVSANSGSRWSTANTIGYRPAKDSAQYRTQVDDVPGWATCEGATA</sequence>
<evidence type="ECO:0000256" key="3">
    <source>
        <dbReference type="ARBA" id="ARBA00023027"/>
    </source>
</evidence>
<dbReference type="Proteomes" id="UP001501705">
    <property type="component" value="Unassembled WGS sequence"/>
</dbReference>
<dbReference type="Pfam" id="PF01370">
    <property type="entry name" value="Epimerase"/>
    <property type="match status" value="1"/>
</dbReference>
<accession>A0ABN2CQK1</accession>
<name>A0ABN2CQK1_9ACTN</name>
<comment type="similarity">
    <text evidence="1">Belongs to the NAD(P)-dependent epimerase/dehydratase family.</text>
</comment>
<organism evidence="5 6">
    <name type="scientific">Kribbella hippodromi</name>
    <dbReference type="NCBI Taxonomy" id="434347"/>
    <lineage>
        <taxon>Bacteria</taxon>
        <taxon>Bacillati</taxon>
        <taxon>Actinomycetota</taxon>
        <taxon>Actinomycetes</taxon>
        <taxon>Propionibacteriales</taxon>
        <taxon>Kribbellaceae</taxon>
        <taxon>Kribbella</taxon>
    </lineage>
</organism>
<dbReference type="InterPro" id="IPR036291">
    <property type="entry name" value="NAD(P)-bd_dom_sf"/>
</dbReference>